<evidence type="ECO:0000313" key="8">
    <source>
        <dbReference type="EMBL" id="KAK4224376.1"/>
    </source>
</evidence>
<dbReference type="PANTHER" id="PTHR43791:SF67">
    <property type="entry name" value="TRANSPORTER, PUTATIVE (AFU_ORTHOLOGUE AFUA_3G04010)-RELATED"/>
    <property type="match status" value="1"/>
</dbReference>
<feature type="transmembrane region" description="Helical" evidence="6">
    <location>
        <begin position="403"/>
        <end position="423"/>
    </location>
</feature>
<keyword evidence="5 6" id="KW-0472">Membrane</keyword>
<feature type="non-terminal residue" evidence="8">
    <location>
        <position position="485"/>
    </location>
</feature>
<dbReference type="GO" id="GO:0022857">
    <property type="term" value="F:transmembrane transporter activity"/>
    <property type="evidence" value="ECO:0007669"/>
    <property type="project" value="InterPro"/>
</dbReference>
<dbReference type="PROSITE" id="PS50850">
    <property type="entry name" value="MFS"/>
    <property type="match status" value="1"/>
</dbReference>
<gene>
    <name evidence="8" type="ORF">QBC38DRAFT_514951</name>
</gene>
<proteinExistence type="predicted"/>
<feature type="transmembrane region" description="Helical" evidence="6">
    <location>
        <begin position="435"/>
        <end position="456"/>
    </location>
</feature>
<name>A0AAN7BJ04_9PEZI</name>
<reference evidence="8" key="1">
    <citation type="journal article" date="2023" name="Mol. Phylogenet. Evol.">
        <title>Genome-scale phylogeny and comparative genomics of the fungal order Sordariales.</title>
        <authorList>
            <person name="Hensen N."/>
            <person name="Bonometti L."/>
            <person name="Westerberg I."/>
            <person name="Brannstrom I.O."/>
            <person name="Guillou S."/>
            <person name="Cros-Aarteil S."/>
            <person name="Calhoun S."/>
            <person name="Haridas S."/>
            <person name="Kuo A."/>
            <person name="Mondo S."/>
            <person name="Pangilinan J."/>
            <person name="Riley R."/>
            <person name="LaButti K."/>
            <person name="Andreopoulos B."/>
            <person name="Lipzen A."/>
            <person name="Chen C."/>
            <person name="Yan M."/>
            <person name="Daum C."/>
            <person name="Ng V."/>
            <person name="Clum A."/>
            <person name="Steindorff A."/>
            <person name="Ohm R.A."/>
            <person name="Martin F."/>
            <person name="Silar P."/>
            <person name="Natvig D.O."/>
            <person name="Lalanne C."/>
            <person name="Gautier V."/>
            <person name="Ament-Velasquez S.L."/>
            <person name="Kruys A."/>
            <person name="Hutchinson M.I."/>
            <person name="Powell A.J."/>
            <person name="Barry K."/>
            <person name="Miller A.N."/>
            <person name="Grigoriev I.V."/>
            <person name="Debuchy R."/>
            <person name="Gladieux P."/>
            <person name="Hiltunen Thoren M."/>
            <person name="Johannesson H."/>
        </authorList>
    </citation>
    <scope>NUCLEOTIDE SEQUENCE</scope>
    <source>
        <strain evidence="8">CBS 990.96</strain>
    </source>
</reference>
<dbReference type="InterPro" id="IPR020846">
    <property type="entry name" value="MFS_dom"/>
</dbReference>
<feature type="transmembrane region" description="Helical" evidence="6">
    <location>
        <begin position="113"/>
        <end position="132"/>
    </location>
</feature>
<dbReference type="GO" id="GO:0016020">
    <property type="term" value="C:membrane"/>
    <property type="evidence" value="ECO:0007669"/>
    <property type="project" value="UniProtKB-SubCell"/>
</dbReference>
<comment type="caution">
    <text evidence="8">The sequence shown here is derived from an EMBL/GenBank/DDBJ whole genome shotgun (WGS) entry which is preliminary data.</text>
</comment>
<keyword evidence="2" id="KW-0813">Transport</keyword>
<dbReference type="Pfam" id="PF07690">
    <property type="entry name" value="MFS_1"/>
    <property type="match status" value="1"/>
</dbReference>
<keyword evidence="9" id="KW-1185">Reference proteome</keyword>
<evidence type="ECO:0000256" key="3">
    <source>
        <dbReference type="ARBA" id="ARBA00022692"/>
    </source>
</evidence>
<dbReference type="Proteomes" id="UP001301958">
    <property type="component" value="Unassembled WGS sequence"/>
</dbReference>
<keyword evidence="3 6" id="KW-0812">Transmembrane</keyword>
<evidence type="ECO:0000256" key="4">
    <source>
        <dbReference type="ARBA" id="ARBA00022989"/>
    </source>
</evidence>
<evidence type="ECO:0000256" key="6">
    <source>
        <dbReference type="SAM" id="Phobius"/>
    </source>
</evidence>
<feature type="transmembrane region" description="Helical" evidence="6">
    <location>
        <begin position="275"/>
        <end position="296"/>
    </location>
</feature>
<evidence type="ECO:0000313" key="9">
    <source>
        <dbReference type="Proteomes" id="UP001301958"/>
    </source>
</evidence>
<evidence type="ECO:0000259" key="7">
    <source>
        <dbReference type="PROSITE" id="PS50850"/>
    </source>
</evidence>
<dbReference type="Gene3D" id="1.20.1250.20">
    <property type="entry name" value="MFS general substrate transporter like domains"/>
    <property type="match status" value="2"/>
</dbReference>
<feature type="transmembrane region" description="Helical" evidence="6">
    <location>
        <begin position="206"/>
        <end position="228"/>
    </location>
</feature>
<dbReference type="FunFam" id="1.20.1250.20:FF:000013">
    <property type="entry name" value="MFS general substrate transporter"/>
    <property type="match status" value="1"/>
</dbReference>
<dbReference type="SUPFAM" id="SSF103473">
    <property type="entry name" value="MFS general substrate transporter"/>
    <property type="match status" value="1"/>
</dbReference>
<evidence type="ECO:0000256" key="2">
    <source>
        <dbReference type="ARBA" id="ARBA00022448"/>
    </source>
</evidence>
<feature type="transmembrane region" description="Helical" evidence="6">
    <location>
        <begin position="138"/>
        <end position="161"/>
    </location>
</feature>
<reference evidence="8" key="2">
    <citation type="submission" date="2023-05" db="EMBL/GenBank/DDBJ databases">
        <authorList>
            <consortium name="Lawrence Berkeley National Laboratory"/>
            <person name="Steindorff A."/>
            <person name="Hensen N."/>
            <person name="Bonometti L."/>
            <person name="Westerberg I."/>
            <person name="Brannstrom I.O."/>
            <person name="Guillou S."/>
            <person name="Cros-Aarteil S."/>
            <person name="Calhoun S."/>
            <person name="Haridas S."/>
            <person name="Kuo A."/>
            <person name="Mondo S."/>
            <person name="Pangilinan J."/>
            <person name="Riley R."/>
            <person name="Labutti K."/>
            <person name="Andreopoulos B."/>
            <person name="Lipzen A."/>
            <person name="Chen C."/>
            <person name="Yanf M."/>
            <person name="Daum C."/>
            <person name="Ng V."/>
            <person name="Clum A."/>
            <person name="Ohm R."/>
            <person name="Martin F."/>
            <person name="Silar P."/>
            <person name="Natvig D."/>
            <person name="Lalanne C."/>
            <person name="Gautier V."/>
            <person name="Ament-Velasquez S.L."/>
            <person name="Kruys A."/>
            <person name="Hutchinson M.I."/>
            <person name="Powell A.J."/>
            <person name="Barry K."/>
            <person name="Miller A.N."/>
            <person name="Grigoriev I.V."/>
            <person name="Debuchy R."/>
            <person name="Gladieux P."/>
            <person name="Thoren M.H."/>
            <person name="Johannesson H."/>
        </authorList>
    </citation>
    <scope>NUCLEOTIDE SEQUENCE</scope>
    <source>
        <strain evidence="8">CBS 990.96</strain>
    </source>
</reference>
<feature type="non-terminal residue" evidence="8">
    <location>
        <position position="1"/>
    </location>
</feature>
<organism evidence="8 9">
    <name type="scientific">Podospora fimiseda</name>
    <dbReference type="NCBI Taxonomy" id="252190"/>
    <lineage>
        <taxon>Eukaryota</taxon>
        <taxon>Fungi</taxon>
        <taxon>Dikarya</taxon>
        <taxon>Ascomycota</taxon>
        <taxon>Pezizomycotina</taxon>
        <taxon>Sordariomycetes</taxon>
        <taxon>Sordariomycetidae</taxon>
        <taxon>Sordariales</taxon>
        <taxon>Podosporaceae</taxon>
        <taxon>Podospora</taxon>
    </lineage>
</organism>
<dbReference type="InterPro" id="IPR011701">
    <property type="entry name" value="MFS"/>
</dbReference>
<dbReference type="InterPro" id="IPR036259">
    <property type="entry name" value="MFS_trans_sf"/>
</dbReference>
<dbReference type="EMBL" id="MU865394">
    <property type="protein sequence ID" value="KAK4224376.1"/>
    <property type="molecule type" value="Genomic_DNA"/>
</dbReference>
<feature type="domain" description="Major facilitator superfamily (MFS) profile" evidence="7">
    <location>
        <begin position="47"/>
        <end position="462"/>
    </location>
</feature>
<feature type="transmembrane region" description="Helical" evidence="6">
    <location>
        <begin position="173"/>
        <end position="194"/>
    </location>
</feature>
<comment type="subcellular location">
    <subcellularLocation>
        <location evidence="1">Membrane</location>
        <topology evidence="1">Multi-pass membrane protein</topology>
    </subcellularLocation>
</comment>
<feature type="transmembrane region" description="Helical" evidence="6">
    <location>
        <begin position="340"/>
        <end position="357"/>
    </location>
</feature>
<dbReference type="FunFam" id="1.20.1250.20:FF:000018">
    <property type="entry name" value="MFS transporter permease"/>
    <property type="match status" value="1"/>
</dbReference>
<dbReference type="AlphaFoldDB" id="A0AAN7BJ04"/>
<sequence>LQDSPVPQKHGSALDVVSSLEAPSSSEDLAETKFLTRKLLRKLDTRILPVFILLVLCSFLDRTNIGNAKIYHIDLDLRLSPLQYQQSLVAFYPLYILAEIPSNLVLKKLTPRIWISVMTFLWGLFCLCIGFVKNFNQLIALRSLLGLAEGGLFPGLVLYLSSIYNRKELALRIGVLYTATSLSSGFGGLLARGMGAIGNRGGLSSWRWIFVIEGIFTILVAGFSWWMLPNSLETAGFLTQKEREAAVARQKGMVEQERKEKFEWKEVKRAFEYPLTWLTAFAYFGLLSAIYSIGLFLPTIIVRLGYTAHQAQLMTVPPYAVAAVMTLVVAFVSDRLRLRGVVMLFTMPVAIIGYAVIANVGDAHPKVKYGMTIMMATGVYSSVPPNLAWLANNCAGHYKRATAAALQLAIANCGGILSVFLYPDGDGPVFHRGHTVVLGLLVAGWVLILGNVLVCFKINRDKAQGKYDEFTGCGDDRDPNFKLVL</sequence>
<evidence type="ECO:0000256" key="5">
    <source>
        <dbReference type="ARBA" id="ARBA00023136"/>
    </source>
</evidence>
<protein>
    <submittedName>
        <fullName evidence="8">High-affinity nicotinic acid transporter</fullName>
    </submittedName>
</protein>
<dbReference type="PANTHER" id="PTHR43791">
    <property type="entry name" value="PERMEASE-RELATED"/>
    <property type="match status" value="1"/>
</dbReference>
<feature type="transmembrane region" description="Helical" evidence="6">
    <location>
        <begin position="369"/>
        <end position="391"/>
    </location>
</feature>
<accession>A0AAN7BJ04</accession>
<keyword evidence="4 6" id="KW-1133">Transmembrane helix</keyword>
<evidence type="ECO:0000256" key="1">
    <source>
        <dbReference type="ARBA" id="ARBA00004141"/>
    </source>
</evidence>
<feature type="transmembrane region" description="Helical" evidence="6">
    <location>
        <begin position="316"/>
        <end position="333"/>
    </location>
</feature>
<feature type="transmembrane region" description="Helical" evidence="6">
    <location>
        <begin position="85"/>
        <end position="106"/>
    </location>
</feature>
<feature type="transmembrane region" description="Helical" evidence="6">
    <location>
        <begin position="47"/>
        <end position="65"/>
    </location>
</feature>